<evidence type="ECO:0000313" key="3">
    <source>
        <dbReference type="EMBL" id="PTD01267.1"/>
    </source>
</evidence>
<dbReference type="EMBL" id="PVEM01000030">
    <property type="protein sequence ID" value="PTD01267.1"/>
    <property type="molecule type" value="Genomic_DNA"/>
</dbReference>
<feature type="compositionally biased region" description="Polar residues" evidence="1">
    <location>
        <begin position="20"/>
        <end position="31"/>
    </location>
</feature>
<sequence length="348" mass="38423">MTIRRTLTRAQLPTHAQRPTAPSQPRTTRSATFDESFGAVSTSGRPHLLVKLIVQYELRQAISRRFAVKNTVEDSLGRANKDIRTLLAVLKRNIEGCSGVNDPNASGSVTDRNVTAIYGGEPGGTCSRWRFSPRGVHRSNWVGQHSHEEWSGSGPNRSPTQPHRVRDGRCRAWDEVPCIVVKGICDYADSHKNKAWQDFAAATAAAVARAILGQYAADDGHQGLIQKNGTPSSSEEATDDSLGKALESCYCIPFTKNKRFTGRTTVLNALEDSFFGQEQTQRMALVGLGGVGKTQIALRFAYRIKEKRPEYSIFWVPVLSAETAERAYRDMAKKLGLQKSSEDEDVKI</sequence>
<dbReference type="GO" id="GO:0043531">
    <property type="term" value="F:ADP binding"/>
    <property type="evidence" value="ECO:0007669"/>
    <property type="project" value="InterPro"/>
</dbReference>
<evidence type="ECO:0000313" key="4">
    <source>
        <dbReference type="Proteomes" id="UP000241587"/>
    </source>
</evidence>
<dbReference type="OrthoDB" id="5243393at2759"/>
<dbReference type="GO" id="GO:0003824">
    <property type="term" value="F:catalytic activity"/>
    <property type="evidence" value="ECO:0007669"/>
    <property type="project" value="InterPro"/>
</dbReference>
<dbReference type="GO" id="GO:0009116">
    <property type="term" value="P:nucleoside metabolic process"/>
    <property type="evidence" value="ECO:0007669"/>
    <property type="project" value="InterPro"/>
</dbReference>
<dbReference type="PANTHER" id="PTHR46082">
    <property type="entry name" value="ATP/GTP-BINDING PROTEIN-RELATED"/>
    <property type="match status" value="1"/>
</dbReference>
<dbReference type="SUPFAM" id="SSF52540">
    <property type="entry name" value="P-loop containing nucleoside triphosphate hydrolases"/>
    <property type="match status" value="1"/>
</dbReference>
<dbReference type="InterPro" id="IPR035994">
    <property type="entry name" value="Nucleoside_phosphorylase_sf"/>
</dbReference>
<dbReference type="InterPro" id="IPR053137">
    <property type="entry name" value="NLR-like"/>
</dbReference>
<name>A0A2T4GCH1_FUSCU</name>
<feature type="domain" description="NB-ARC" evidence="2">
    <location>
        <begin position="265"/>
        <end position="344"/>
    </location>
</feature>
<evidence type="ECO:0000259" key="2">
    <source>
        <dbReference type="Pfam" id="PF00931"/>
    </source>
</evidence>
<gene>
    <name evidence="3" type="ORF">FCULG_00012945</name>
</gene>
<dbReference type="AlphaFoldDB" id="A0A2T4GCH1"/>
<organism evidence="3 4">
    <name type="scientific">Fusarium culmorum</name>
    <dbReference type="NCBI Taxonomy" id="5516"/>
    <lineage>
        <taxon>Eukaryota</taxon>
        <taxon>Fungi</taxon>
        <taxon>Dikarya</taxon>
        <taxon>Ascomycota</taxon>
        <taxon>Pezizomycotina</taxon>
        <taxon>Sordariomycetes</taxon>
        <taxon>Hypocreomycetidae</taxon>
        <taxon>Hypocreales</taxon>
        <taxon>Nectriaceae</taxon>
        <taxon>Fusarium</taxon>
    </lineage>
</organism>
<reference evidence="3 4" key="1">
    <citation type="submission" date="2018-02" db="EMBL/GenBank/DDBJ databases">
        <title>Fusarium culmorum secondary metabolites in fungal-bacterial-plant interactions.</title>
        <authorList>
            <person name="Schmidt R."/>
        </authorList>
    </citation>
    <scope>NUCLEOTIDE SEQUENCE [LARGE SCALE GENOMIC DNA]</scope>
    <source>
        <strain evidence="3 4">PV</strain>
    </source>
</reference>
<keyword evidence="4" id="KW-1185">Reference proteome</keyword>
<dbReference type="InterPro" id="IPR027417">
    <property type="entry name" value="P-loop_NTPase"/>
</dbReference>
<feature type="region of interest" description="Disordered" evidence="1">
    <location>
        <begin position="1"/>
        <end position="31"/>
    </location>
</feature>
<protein>
    <recommendedName>
        <fullName evidence="2">NB-ARC domain-containing protein</fullName>
    </recommendedName>
</protein>
<dbReference type="Gene3D" id="3.40.50.1580">
    <property type="entry name" value="Nucleoside phosphorylase domain"/>
    <property type="match status" value="1"/>
</dbReference>
<dbReference type="Gene3D" id="3.40.50.300">
    <property type="entry name" value="P-loop containing nucleotide triphosphate hydrolases"/>
    <property type="match status" value="1"/>
</dbReference>
<dbReference type="Pfam" id="PF00931">
    <property type="entry name" value="NB-ARC"/>
    <property type="match status" value="1"/>
</dbReference>
<dbReference type="Proteomes" id="UP000241587">
    <property type="component" value="Unassembled WGS sequence"/>
</dbReference>
<feature type="region of interest" description="Disordered" evidence="1">
    <location>
        <begin position="145"/>
        <end position="165"/>
    </location>
</feature>
<dbReference type="SUPFAM" id="SSF53167">
    <property type="entry name" value="Purine and uridine phosphorylases"/>
    <property type="match status" value="1"/>
</dbReference>
<comment type="caution">
    <text evidence="3">The sequence shown here is derived from an EMBL/GenBank/DDBJ whole genome shotgun (WGS) entry which is preliminary data.</text>
</comment>
<dbReference type="PANTHER" id="PTHR46082:SF6">
    <property type="entry name" value="AAA+ ATPASE DOMAIN-CONTAINING PROTEIN-RELATED"/>
    <property type="match status" value="1"/>
</dbReference>
<evidence type="ECO:0000256" key="1">
    <source>
        <dbReference type="SAM" id="MobiDB-lite"/>
    </source>
</evidence>
<accession>A0A2T4GCH1</accession>
<proteinExistence type="predicted"/>
<dbReference type="InterPro" id="IPR002182">
    <property type="entry name" value="NB-ARC"/>
</dbReference>